<accession>A0A183V3H9</accession>
<evidence type="ECO:0000313" key="11">
    <source>
        <dbReference type="EMBL" id="VDM46622.1"/>
    </source>
</evidence>
<keyword evidence="5" id="KW-0238">DNA-binding</keyword>
<dbReference type="Pfam" id="PF12251">
    <property type="entry name" value="SNAPC3"/>
    <property type="match status" value="1"/>
</dbReference>
<name>A0A183V3H9_TOXCA</name>
<evidence type="ECO:0000256" key="3">
    <source>
        <dbReference type="ARBA" id="ARBA00013634"/>
    </source>
</evidence>
<dbReference type="GO" id="GO:0003681">
    <property type="term" value="F:bent DNA binding"/>
    <property type="evidence" value="ECO:0007669"/>
    <property type="project" value="TreeGrafter"/>
</dbReference>
<keyword evidence="4" id="KW-0805">Transcription regulation</keyword>
<dbReference type="AlphaFoldDB" id="A0A183V3H9"/>
<dbReference type="GO" id="GO:0001046">
    <property type="term" value="F:core promoter sequence-specific DNA binding"/>
    <property type="evidence" value="ECO:0007669"/>
    <property type="project" value="TreeGrafter"/>
</dbReference>
<gene>
    <name evidence="11" type="ORF">TCNE_LOCUS15301</name>
</gene>
<evidence type="ECO:0000256" key="10">
    <source>
        <dbReference type="ARBA" id="ARBA00029606"/>
    </source>
</evidence>
<keyword evidence="7" id="KW-0539">Nucleus</keyword>
<reference evidence="13" key="1">
    <citation type="submission" date="2016-06" db="UniProtKB">
        <authorList>
            <consortium name="WormBaseParasite"/>
        </authorList>
    </citation>
    <scope>IDENTIFICATION</scope>
</reference>
<organism evidence="12 13">
    <name type="scientific">Toxocara canis</name>
    <name type="common">Canine roundworm</name>
    <dbReference type="NCBI Taxonomy" id="6265"/>
    <lineage>
        <taxon>Eukaryota</taxon>
        <taxon>Metazoa</taxon>
        <taxon>Ecdysozoa</taxon>
        <taxon>Nematoda</taxon>
        <taxon>Chromadorea</taxon>
        <taxon>Rhabditida</taxon>
        <taxon>Spirurina</taxon>
        <taxon>Ascaridomorpha</taxon>
        <taxon>Ascaridoidea</taxon>
        <taxon>Toxocaridae</taxon>
        <taxon>Toxocara</taxon>
    </lineage>
</organism>
<sequence>MAMDKVIKPEEQEYISPLISFKEFKEKALSARDSFRNTLKLPAVRMFVYPDDLPEKPPHLAGKLGGAFDRPFERDDGQRIRGIVKLGVPLEEANTSLASLRMAEDLAEYNRRDVFFRRNVEVEDLPAETHLETLKIRAKTLEKLKPLKKPFRRTDDERGDEKRYHERAKMQQLIFQTTRRLKYANYYENDMHHTRISETVEPSVVNDIVVTLVICKPYNHVPQPHERRALRIKPYWRFRLRGETSLIEMHSLFKCSADYGTTMDAVEEIPKLTDLNMFKYPSSFIFIHDTFYVPQQFYVSEQTLAQLDTSKMTPMTDISLPIRKWMEKKKDLFGVVQVKDIAGVQVQDLVCMLGYPYVYVHQGSCEHVFYFTDLRLMDAQDYPISFPQMLSDTSFEHNCKICRRHVAQWIVEGEEMSADPVHMCEGCFTSYHFVYLHRRDLKSRAHPYVDPSCLQL</sequence>
<dbReference type="GO" id="GO:0042795">
    <property type="term" value="P:snRNA transcription by RNA polymerase II"/>
    <property type="evidence" value="ECO:0007669"/>
    <property type="project" value="TreeGrafter"/>
</dbReference>
<dbReference type="InterPro" id="IPR022042">
    <property type="entry name" value="snRNA-activating_su3"/>
</dbReference>
<dbReference type="PANTHER" id="PTHR13421:SF16">
    <property type="entry name" value="SNRNA-ACTIVATING PROTEIN COMPLEX SUBUNIT 3"/>
    <property type="match status" value="1"/>
</dbReference>
<evidence type="ECO:0000313" key="12">
    <source>
        <dbReference type="Proteomes" id="UP000050794"/>
    </source>
</evidence>
<evidence type="ECO:0000256" key="9">
    <source>
        <dbReference type="ARBA" id="ARBA00025958"/>
    </source>
</evidence>
<evidence type="ECO:0000256" key="7">
    <source>
        <dbReference type="ARBA" id="ARBA00023242"/>
    </source>
</evidence>
<protein>
    <recommendedName>
        <fullName evidence="3">snRNA-activating protein complex subunit 3</fullName>
    </recommendedName>
    <alternativeName>
        <fullName evidence="10">Small nuclear RNA-activating complex polypeptide 3</fullName>
    </alternativeName>
</protein>
<dbReference type="GO" id="GO:0042796">
    <property type="term" value="P:snRNA transcription by RNA polymerase III"/>
    <property type="evidence" value="ECO:0007669"/>
    <property type="project" value="TreeGrafter"/>
</dbReference>
<dbReference type="PANTHER" id="PTHR13421">
    <property type="entry name" value="SNRNA-ACTIVATING PROTEIN COMPLEX SUBUNIT 3"/>
    <property type="match status" value="1"/>
</dbReference>
<comment type="similarity">
    <text evidence="2">Belongs to the SNAPC3/SRD2 family.</text>
</comment>
<evidence type="ECO:0000256" key="6">
    <source>
        <dbReference type="ARBA" id="ARBA00023163"/>
    </source>
</evidence>
<proteinExistence type="inferred from homology"/>
<dbReference type="Proteomes" id="UP000050794">
    <property type="component" value="Unassembled WGS sequence"/>
</dbReference>
<reference evidence="11 12" key="2">
    <citation type="submission" date="2018-11" db="EMBL/GenBank/DDBJ databases">
        <authorList>
            <consortium name="Pathogen Informatics"/>
        </authorList>
    </citation>
    <scope>NUCLEOTIDE SEQUENCE [LARGE SCALE GENOMIC DNA]</scope>
</reference>
<evidence type="ECO:0000256" key="2">
    <source>
        <dbReference type="ARBA" id="ARBA00010410"/>
    </source>
</evidence>
<comment type="subcellular location">
    <subcellularLocation>
        <location evidence="1">Nucleus</location>
    </subcellularLocation>
</comment>
<comment type="function">
    <text evidence="8">Part of the SNAPc complex required for the transcription of both RNA polymerase II and III small-nuclear RNA genes. Binds to the proximal sequence element (PSE), a non-TATA-box basal promoter element common to these 2 types of genes. Recruits TBP and BRF2 to the U6 snRNA TATA box.</text>
</comment>
<keyword evidence="6" id="KW-0804">Transcription</keyword>
<dbReference type="GO" id="GO:0001006">
    <property type="term" value="F:RNA polymerase III type 3 promoter sequence-specific DNA binding"/>
    <property type="evidence" value="ECO:0007669"/>
    <property type="project" value="TreeGrafter"/>
</dbReference>
<dbReference type="GO" id="GO:0019185">
    <property type="term" value="C:snRNA-activating protein complex"/>
    <property type="evidence" value="ECO:0007669"/>
    <property type="project" value="TreeGrafter"/>
</dbReference>
<dbReference type="GO" id="GO:0000978">
    <property type="term" value="F:RNA polymerase II cis-regulatory region sequence-specific DNA binding"/>
    <property type="evidence" value="ECO:0007669"/>
    <property type="project" value="TreeGrafter"/>
</dbReference>
<comment type="subunit">
    <text evidence="9">Part of the SNAPc complex composed of 5 subunits: SNAPC1, SNAPC2, SNAPC3, SNAPC4 and SNAPC5. SNAPC3 interacts with SNAPC1.</text>
</comment>
<dbReference type="GO" id="GO:0005634">
    <property type="term" value="C:nucleus"/>
    <property type="evidence" value="ECO:0007669"/>
    <property type="project" value="UniProtKB-SubCell"/>
</dbReference>
<evidence type="ECO:0000256" key="4">
    <source>
        <dbReference type="ARBA" id="ARBA00023015"/>
    </source>
</evidence>
<evidence type="ECO:0000256" key="8">
    <source>
        <dbReference type="ARBA" id="ARBA00025193"/>
    </source>
</evidence>
<dbReference type="EMBL" id="UYWY01022765">
    <property type="protein sequence ID" value="VDM46622.1"/>
    <property type="molecule type" value="Genomic_DNA"/>
</dbReference>
<evidence type="ECO:0000313" key="13">
    <source>
        <dbReference type="WBParaSite" id="TCNE_0001530001-mRNA-1"/>
    </source>
</evidence>
<evidence type="ECO:0000256" key="5">
    <source>
        <dbReference type="ARBA" id="ARBA00023125"/>
    </source>
</evidence>
<keyword evidence="12" id="KW-1185">Reference proteome</keyword>
<evidence type="ECO:0000256" key="1">
    <source>
        <dbReference type="ARBA" id="ARBA00004123"/>
    </source>
</evidence>
<dbReference type="WBParaSite" id="TCNE_0001530001-mRNA-1">
    <property type="protein sequence ID" value="TCNE_0001530001-mRNA-1"/>
    <property type="gene ID" value="TCNE_0001530001"/>
</dbReference>